<name>A0A2T2X4T2_SULTH</name>
<reference evidence="1 2" key="1">
    <citation type="journal article" date="2014" name="BMC Genomics">
        <title>Comparison of environmental and isolate Sulfobacillus genomes reveals diverse carbon, sulfur, nitrogen, and hydrogen metabolisms.</title>
        <authorList>
            <person name="Justice N.B."/>
            <person name="Norman A."/>
            <person name="Brown C.T."/>
            <person name="Singh A."/>
            <person name="Thomas B.C."/>
            <person name="Banfield J.F."/>
        </authorList>
    </citation>
    <scope>NUCLEOTIDE SEQUENCE [LARGE SCALE GENOMIC DNA]</scope>
    <source>
        <strain evidence="1">AMDSBA5</strain>
    </source>
</reference>
<evidence type="ECO:0000313" key="1">
    <source>
        <dbReference type="EMBL" id="PSR29487.1"/>
    </source>
</evidence>
<proteinExistence type="predicted"/>
<accession>A0A2T2X4T2</accession>
<dbReference type="AlphaFoldDB" id="A0A2T2X4T2"/>
<gene>
    <name evidence="1" type="ORF">C7B47_01860</name>
</gene>
<protein>
    <submittedName>
        <fullName evidence="1">Uncharacterized protein</fullName>
    </submittedName>
</protein>
<comment type="caution">
    <text evidence="1">The sequence shown here is derived from an EMBL/GenBank/DDBJ whole genome shotgun (WGS) entry which is preliminary data.</text>
</comment>
<evidence type="ECO:0000313" key="2">
    <source>
        <dbReference type="Proteomes" id="UP000242705"/>
    </source>
</evidence>
<dbReference type="Proteomes" id="UP000242705">
    <property type="component" value="Unassembled WGS sequence"/>
</dbReference>
<dbReference type="EMBL" id="PXYX01000002">
    <property type="protein sequence ID" value="PSR29487.1"/>
    <property type="molecule type" value="Genomic_DNA"/>
</dbReference>
<sequence>MTSLWRRETKNHADGRTIWYYTAVPPIAPANPSKPLATVVTGSHYLARELARSLGSSQPVILVGAKPMAQSPVWCLPNAWTTPEVWELISHQYTIHTIYHLAPWDMVDIKEPGTLFERIVSGSSMLMTMVKSLATGGLFIITPDTNRCSGVRNKAFTEAMGQLERQIVYVAQSELWPYALLRWPWCGEEDRVNGSPSAQDVVRACKEVGQRLNEAINQGTGSSLSWPIDDPAMREAVDIFVPGPSKKFT</sequence>
<organism evidence="1 2">
    <name type="scientific">Sulfobacillus thermosulfidooxidans</name>
    <dbReference type="NCBI Taxonomy" id="28034"/>
    <lineage>
        <taxon>Bacteria</taxon>
        <taxon>Bacillati</taxon>
        <taxon>Bacillota</taxon>
        <taxon>Clostridia</taxon>
        <taxon>Eubacteriales</taxon>
        <taxon>Clostridiales Family XVII. Incertae Sedis</taxon>
        <taxon>Sulfobacillus</taxon>
    </lineage>
</organism>